<evidence type="ECO:0000313" key="1">
    <source>
        <dbReference type="EMBL" id="GAJ09095.1"/>
    </source>
</evidence>
<name>X1VLF0_9ZZZZ</name>
<organism evidence="1">
    <name type="scientific">marine sediment metagenome</name>
    <dbReference type="NCBI Taxonomy" id="412755"/>
    <lineage>
        <taxon>unclassified sequences</taxon>
        <taxon>metagenomes</taxon>
        <taxon>ecological metagenomes</taxon>
    </lineage>
</organism>
<gene>
    <name evidence="1" type="ORF">S12H4_43588</name>
</gene>
<comment type="caution">
    <text evidence="1">The sequence shown here is derived from an EMBL/GenBank/DDBJ whole genome shotgun (WGS) entry which is preliminary data.</text>
</comment>
<proteinExistence type="predicted"/>
<sequence length="141" mass="16047">MCSDEHLSEVSGALGEAVRFARTEGMGSREVIRRVRHARDELNAMERFDLAPEELARLPEDEKAVARWTLPQSRDLRHMLNSMQSVDDLEQAAARASNIADEFAERLISCKSGYLETKPETELPPEIEALRNLVEERKKVK</sequence>
<protein>
    <submittedName>
        <fullName evidence="1">Uncharacterized protein</fullName>
    </submittedName>
</protein>
<reference evidence="1" key="1">
    <citation type="journal article" date="2014" name="Front. Microbiol.">
        <title>High frequency of phylogenetically diverse reductive dehalogenase-homologous genes in deep subseafloor sedimentary metagenomes.</title>
        <authorList>
            <person name="Kawai M."/>
            <person name="Futagami T."/>
            <person name="Toyoda A."/>
            <person name="Takaki Y."/>
            <person name="Nishi S."/>
            <person name="Hori S."/>
            <person name="Arai W."/>
            <person name="Tsubouchi T."/>
            <person name="Morono Y."/>
            <person name="Uchiyama I."/>
            <person name="Ito T."/>
            <person name="Fujiyama A."/>
            <person name="Inagaki F."/>
            <person name="Takami H."/>
        </authorList>
    </citation>
    <scope>NUCLEOTIDE SEQUENCE</scope>
    <source>
        <strain evidence="1">Expedition CK06-06</strain>
    </source>
</reference>
<dbReference type="EMBL" id="BARW01026770">
    <property type="protein sequence ID" value="GAJ09095.1"/>
    <property type="molecule type" value="Genomic_DNA"/>
</dbReference>
<accession>X1VLF0</accession>
<dbReference type="AlphaFoldDB" id="X1VLF0"/>